<dbReference type="PANTHER" id="PTHR46756">
    <property type="entry name" value="TRANSGELIN"/>
    <property type="match status" value="1"/>
</dbReference>
<dbReference type="EMBL" id="KZ308206">
    <property type="protein sequence ID" value="KAG8224666.1"/>
    <property type="molecule type" value="Genomic_DNA"/>
</dbReference>
<dbReference type="AlphaFoldDB" id="A0A8K0JYK7"/>
<evidence type="ECO:0000313" key="1">
    <source>
        <dbReference type="EMBL" id="KAG8224666.1"/>
    </source>
</evidence>
<feature type="non-terminal residue" evidence="1">
    <location>
        <position position="1"/>
    </location>
</feature>
<sequence>MENFIKFCRKLGVHENLLFESDDLVLHSQPRNVVLCLLEVSRLAARFDVEPPGLVQLEKEIAEEEAAVLGGWRHSMEVPTPAPRTTRPMKMRHSRQVHIRWRSISILSSKQLHRQAMSWLELIAVEFHRYANKPFLRQLFFFHLP</sequence>
<reference evidence="1" key="2">
    <citation type="submission" date="2017-10" db="EMBL/GenBank/DDBJ databases">
        <title>Ladona fulva Genome sequencing and assembly.</title>
        <authorList>
            <person name="Murali S."/>
            <person name="Richards S."/>
            <person name="Bandaranaike D."/>
            <person name="Bellair M."/>
            <person name="Blankenburg K."/>
            <person name="Chao H."/>
            <person name="Dinh H."/>
            <person name="Doddapaneni H."/>
            <person name="Dugan-Rocha S."/>
            <person name="Elkadiri S."/>
            <person name="Gnanaolivu R."/>
            <person name="Hernandez B."/>
            <person name="Skinner E."/>
            <person name="Javaid M."/>
            <person name="Lee S."/>
            <person name="Li M."/>
            <person name="Ming W."/>
            <person name="Munidasa M."/>
            <person name="Muniz J."/>
            <person name="Nguyen L."/>
            <person name="Hughes D."/>
            <person name="Osuji N."/>
            <person name="Pu L.-L."/>
            <person name="Puazo M."/>
            <person name="Qu C."/>
            <person name="Quiroz J."/>
            <person name="Raj R."/>
            <person name="Weissenberger G."/>
            <person name="Xin Y."/>
            <person name="Zou X."/>
            <person name="Han Y."/>
            <person name="Worley K."/>
            <person name="Muzny D."/>
            <person name="Gibbs R."/>
        </authorList>
    </citation>
    <scope>NUCLEOTIDE SEQUENCE</scope>
    <source>
        <strain evidence="1">Sampled in the wild</strain>
    </source>
</reference>
<reference evidence="1" key="1">
    <citation type="submission" date="2013-04" db="EMBL/GenBank/DDBJ databases">
        <authorList>
            <person name="Qu J."/>
            <person name="Murali S.C."/>
            <person name="Bandaranaike D."/>
            <person name="Bellair M."/>
            <person name="Blankenburg K."/>
            <person name="Chao H."/>
            <person name="Dinh H."/>
            <person name="Doddapaneni H."/>
            <person name="Downs B."/>
            <person name="Dugan-Rocha S."/>
            <person name="Elkadiri S."/>
            <person name="Gnanaolivu R.D."/>
            <person name="Hernandez B."/>
            <person name="Javaid M."/>
            <person name="Jayaseelan J.C."/>
            <person name="Lee S."/>
            <person name="Li M."/>
            <person name="Ming W."/>
            <person name="Munidasa M."/>
            <person name="Muniz J."/>
            <person name="Nguyen L."/>
            <person name="Ongeri F."/>
            <person name="Osuji N."/>
            <person name="Pu L.-L."/>
            <person name="Puazo M."/>
            <person name="Qu C."/>
            <person name="Quiroz J."/>
            <person name="Raj R."/>
            <person name="Weissenberger G."/>
            <person name="Xin Y."/>
            <person name="Zou X."/>
            <person name="Han Y."/>
            <person name="Richards S."/>
            <person name="Worley K."/>
            <person name="Muzny D."/>
            <person name="Gibbs R."/>
        </authorList>
    </citation>
    <scope>NUCLEOTIDE SEQUENCE</scope>
    <source>
        <strain evidence="1">Sampled in the wild</strain>
    </source>
</reference>
<dbReference type="GO" id="GO:0008093">
    <property type="term" value="F:cytoskeletal anchor activity"/>
    <property type="evidence" value="ECO:0007669"/>
    <property type="project" value="TreeGrafter"/>
</dbReference>
<dbReference type="PANTHER" id="PTHR46756:SF13">
    <property type="entry name" value="GROWTH ARREST-SPECIFIC PROTEIN 2"/>
    <property type="match status" value="1"/>
</dbReference>
<dbReference type="GO" id="GO:0051764">
    <property type="term" value="P:actin crosslink formation"/>
    <property type="evidence" value="ECO:0007669"/>
    <property type="project" value="TreeGrafter"/>
</dbReference>
<evidence type="ECO:0008006" key="3">
    <source>
        <dbReference type="Google" id="ProtNLM"/>
    </source>
</evidence>
<keyword evidence="2" id="KW-1185">Reference proteome</keyword>
<dbReference type="GO" id="GO:0051015">
    <property type="term" value="F:actin filament binding"/>
    <property type="evidence" value="ECO:0007669"/>
    <property type="project" value="TreeGrafter"/>
</dbReference>
<dbReference type="InterPro" id="IPR036872">
    <property type="entry name" value="CH_dom_sf"/>
</dbReference>
<gene>
    <name evidence="1" type="ORF">J437_LFUL005108</name>
</gene>
<accession>A0A8K0JYK7</accession>
<dbReference type="Gene3D" id="1.10.418.10">
    <property type="entry name" value="Calponin-like domain"/>
    <property type="match status" value="1"/>
</dbReference>
<dbReference type="OrthoDB" id="2250192at2759"/>
<protein>
    <recommendedName>
        <fullName evidence="3">Calponin-homology (CH) domain-containing protein</fullName>
    </recommendedName>
</protein>
<proteinExistence type="predicted"/>
<dbReference type="Proteomes" id="UP000792457">
    <property type="component" value="Unassembled WGS sequence"/>
</dbReference>
<comment type="caution">
    <text evidence="1">The sequence shown here is derived from an EMBL/GenBank/DDBJ whole genome shotgun (WGS) entry which is preliminary data.</text>
</comment>
<dbReference type="GO" id="GO:0005884">
    <property type="term" value="C:actin filament"/>
    <property type="evidence" value="ECO:0007669"/>
    <property type="project" value="TreeGrafter"/>
</dbReference>
<name>A0A8K0JYK7_LADFU</name>
<dbReference type="SUPFAM" id="SSF47576">
    <property type="entry name" value="Calponin-homology domain, CH-domain"/>
    <property type="match status" value="1"/>
</dbReference>
<organism evidence="1 2">
    <name type="scientific">Ladona fulva</name>
    <name type="common">Scarce chaser dragonfly</name>
    <name type="synonym">Libellula fulva</name>
    <dbReference type="NCBI Taxonomy" id="123851"/>
    <lineage>
        <taxon>Eukaryota</taxon>
        <taxon>Metazoa</taxon>
        <taxon>Ecdysozoa</taxon>
        <taxon>Arthropoda</taxon>
        <taxon>Hexapoda</taxon>
        <taxon>Insecta</taxon>
        <taxon>Pterygota</taxon>
        <taxon>Palaeoptera</taxon>
        <taxon>Odonata</taxon>
        <taxon>Epiprocta</taxon>
        <taxon>Anisoptera</taxon>
        <taxon>Libelluloidea</taxon>
        <taxon>Libellulidae</taxon>
        <taxon>Ladona</taxon>
    </lineage>
</organism>
<evidence type="ECO:0000313" key="2">
    <source>
        <dbReference type="Proteomes" id="UP000792457"/>
    </source>
</evidence>